<sequence length="321" mass="34570">MIGGTFSPALSRRDTGKSGVGHESSHGSIPPPLSSGGGAFGPQSAGAIYQHIHEMAAKRISTLGYLRKAHEGRVYWFNTVHFSRSDICRLPYFEPRKLARRAINYLLLGLSLPPILDVNSTPHEYLRALNGLLIEFEAFQQVHPPDGSSSSTLARARIPQMFKRAAHAGAKTRRASSATEIGLPMQSSDPSDLKEMTGNIAASGTAAAAVVSFPQTESSELLPGEEYSYLLTPSLPFEPDFFETYATLCDVLIDCYTRLAALVSSPSVCTVALGEMFSKADARLRKVIVAGVVREFEDASRNNSRNEIAGVSRVVLGGLLG</sequence>
<evidence type="ECO:0000313" key="3">
    <source>
        <dbReference type="Proteomes" id="UP000266188"/>
    </source>
</evidence>
<dbReference type="AlphaFoldDB" id="A0A3A2ZFS7"/>
<organism evidence="2 3">
    <name type="scientific">Aspergillus sclerotialis</name>
    <dbReference type="NCBI Taxonomy" id="2070753"/>
    <lineage>
        <taxon>Eukaryota</taxon>
        <taxon>Fungi</taxon>
        <taxon>Dikarya</taxon>
        <taxon>Ascomycota</taxon>
        <taxon>Pezizomycotina</taxon>
        <taxon>Eurotiomycetes</taxon>
        <taxon>Eurotiomycetidae</taxon>
        <taxon>Eurotiales</taxon>
        <taxon>Aspergillaceae</taxon>
        <taxon>Aspergillus</taxon>
        <taxon>Aspergillus subgen. Polypaecilum</taxon>
    </lineage>
</organism>
<proteinExistence type="predicted"/>
<protein>
    <submittedName>
        <fullName evidence="2">Uncharacterized protein</fullName>
    </submittedName>
</protein>
<dbReference type="PANTHER" id="PTHR37332">
    <property type="entry name" value="EXPRESSED PROTEIN"/>
    <property type="match status" value="1"/>
</dbReference>
<dbReference type="Proteomes" id="UP000266188">
    <property type="component" value="Unassembled WGS sequence"/>
</dbReference>
<accession>A0A3A2ZFS7</accession>
<gene>
    <name evidence="2" type="ORF">PHISCL_05625</name>
</gene>
<evidence type="ECO:0000256" key="1">
    <source>
        <dbReference type="SAM" id="MobiDB-lite"/>
    </source>
</evidence>
<dbReference type="OrthoDB" id="14339at2759"/>
<feature type="region of interest" description="Disordered" evidence="1">
    <location>
        <begin position="1"/>
        <end position="36"/>
    </location>
</feature>
<evidence type="ECO:0000313" key="2">
    <source>
        <dbReference type="EMBL" id="RJE22039.1"/>
    </source>
</evidence>
<keyword evidence="3" id="KW-1185">Reference proteome</keyword>
<dbReference type="EMBL" id="MVGC01000190">
    <property type="protein sequence ID" value="RJE22039.1"/>
    <property type="molecule type" value="Genomic_DNA"/>
</dbReference>
<reference evidence="3" key="1">
    <citation type="submission" date="2017-02" db="EMBL/GenBank/DDBJ databases">
        <authorList>
            <person name="Tafer H."/>
            <person name="Lopandic K."/>
        </authorList>
    </citation>
    <scope>NUCLEOTIDE SEQUENCE [LARGE SCALE GENOMIC DNA]</scope>
    <source>
        <strain evidence="3">CBS 366.77</strain>
    </source>
</reference>
<name>A0A3A2ZFS7_9EURO</name>
<comment type="caution">
    <text evidence="2">The sequence shown here is derived from an EMBL/GenBank/DDBJ whole genome shotgun (WGS) entry which is preliminary data.</text>
</comment>
<dbReference type="PANTHER" id="PTHR37332:SF1">
    <property type="entry name" value="ELMO DOMAIN-CONTAINING PROTEIN"/>
    <property type="match status" value="1"/>
</dbReference>